<accession>A0A645G524</accession>
<name>A0A645G524_9ZZZZ</name>
<dbReference type="AlphaFoldDB" id="A0A645G524"/>
<protein>
    <submittedName>
        <fullName evidence="2">Uncharacterized protein</fullName>
    </submittedName>
</protein>
<evidence type="ECO:0000313" key="2">
    <source>
        <dbReference type="EMBL" id="MPN19244.1"/>
    </source>
</evidence>
<proteinExistence type="predicted"/>
<dbReference type="EMBL" id="VSSQ01066761">
    <property type="protein sequence ID" value="MPN19244.1"/>
    <property type="molecule type" value="Genomic_DNA"/>
</dbReference>
<comment type="caution">
    <text evidence="2">The sequence shown here is derived from an EMBL/GenBank/DDBJ whole genome shotgun (WGS) entry which is preliminary data.</text>
</comment>
<sequence length="199" mass="21533">MSSLRFLSALSLISASRRIFSISSSLRRDDWIVMFWALPVALSFALTWTMPLASMSKVTSICGMPRGAGLMPSRKKRPSETLSPAIARSPCRTWISTCGWLSAAVVNTWLLDTGIAVFFSIIFVKTPPSVSRPSESGVTSTRTMPCCSPARIAPWIAAPIATHSSGLMPLLGSLPMSSVTSFCTIGIRVEPPTRRILLI</sequence>
<organism evidence="2">
    <name type="scientific">bioreactor metagenome</name>
    <dbReference type="NCBI Taxonomy" id="1076179"/>
    <lineage>
        <taxon>unclassified sequences</taxon>
        <taxon>metagenomes</taxon>
        <taxon>ecological metagenomes</taxon>
    </lineage>
</organism>
<reference evidence="2" key="1">
    <citation type="submission" date="2019-08" db="EMBL/GenBank/DDBJ databases">
        <authorList>
            <person name="Kucharzyk K."/>
            <person name="Murdoch R.W."/>
            <person name="Higgins S."/>
            <person name="Loffler F."/>
        </authorList>
    </citation>
    <scope>NUCLEOTIDE SEQUENCE</scope>
</reference>
<keyword evidence="1" id="KW-1133">Transmembrane helix</keyword>
<evidence type="ECO:0000256" key="1">
    <source>
        <dbReference type="SAM" id="Phobius"/>
    </source>
</evidence>
<keyword evidence="1" id="KW-0472">Membrane</keyword>
<feature type="transmembrane region" description="Helical" evidence="1">
    <location>
        <begin position="98"/>
        <end position="124"/>
    </location>
</feature>
<keyword evidence="1" id="KW-0812">Transmembrane</keyword>
<feature type="transmembrane region" description="Helical" evidence="1">
    <location>
        <begin position="31"/>
        <end position="50"/>
    </location>
</feature>
<gene>
    <name evidence="2" type="ORF">SDC9_166611</name>
</gene>